<dbReference type="EMBL" id="GGEC01076490">
    <property type="protein sequence ID" value="MBX56974.1"/>
    <property type="molecule type" value="Transcribed_RNA"/>
</dbReference>
<reference evidence="1" key="1">
    <citation type="submission" date="2018-02" db="EMBL/GenBank/DDBJ databases">
        <title>Rhizophora mucronata_Transcriptome.</title>
        <authorList>
            <person name="Meera S.P."/>
            <person name="Sreeshan A."/>
            <person name="Augustine A."/>
        </authorList>
    </citation>
    <scope>NUCLEOTIDE SEQUENCE</scope>
    <source>
        <tissue evidence="1">Leaf</tissue>
    </source>
</reference>
<protein>
    <submittedName>
        <fullName evidence="1">Uncharacterized protein</fullName>
    </submittedName>
</protein>
<sequence>MEENSLQCHTEIPYFSMTSYQHSK</sequence>
<evidence type="ECO:0000313" key="1">
    <source>
        <dbReference type="EMBL" id="MBX56974.1"/>
    </source>
</evidence>
<dbReference type="AlphaFoldDB" id="A0A2P2PQH1"/>
<accession>A0A2P2PQH1</accession>
<organism evidence="1">
    <name type="scientific">Rhizophora mucronata</name>
    <name type="common">Asiatic mangrove</name>
    <dbReference type="NCBI Taxonomy" id="61149"/>
    <lineage>
        <taxon>Eukaryota</taxon>
        <taxon>Viridiplantae</taxon>
        <taxon>Streptophyta</taxon>
        <taxon>Embryophyta</taxon>
        <taxon>Tracheophyta</taxon>
        <taxon>Spermatophyta</taxon>
        <taxon>Magnoliopsida</taxon>
        <taxon>eudicotyledons</taxon>
        <taxon>Gunneridae</taxon>
        <taxon>Pentapetalae</taxon>
        <taxon>rosids</taxon>
        <taxon>fabids</taxon>
        <taxon>Malpighiales</taxon>
        <taxon>Rhizophoraceae</taxon>
        <taxon>Rhizophora</taxon>
    </lineage>
</organism>
<proteinExistence type="predicted"/>
<name>A0A2P2PQH1_RHIMU</name>